<organism evidence="7 8">
    <name type="scientific">Tetranychus urticae</name>
    <name type="common">Two-spotted spider mite</name>
    <dbReference type="NCBI Taxonomy" id="32264"/>
    <lineage>
        <taxon>Eukaryota</taxon>
        <taxon>Metazoa</taxon>
        <taxon>Ecdysozoa</taxon>
        <taxon>Arthropoda</taxon>
        <taxon>Chelicerata</taxon>
        <taxon>Arachnida</taxon>
        <taxon>Acari</taxon>
        <taxon>Acariformes</taxon>
        <taxon>Trombidiformes</taxon>
        <taxon>Prostigmata</taxon>
        <taxon>Eleutherengona</taxon>
        <taxon>Raphignathae</taxon>
        <taxon>Tetranychoidea</taxon>
        <taxon>Tetranychidae</taxon>
        <taxon>Tetranychus</taxon>
    </lineage>
</organism>
<dbReference type="PANTHER" id="PTHR11662">
    <property type="entry name" value="SOLUTE CARRIER FAMILY 17"/>
    <property type="match status" value="1"/>
</dbReference>
<dbReference type="Gene3D" id="1.20.1250.20">
    <property type="entry name" value="MFS general substrate transporter like domains"/>
    <property type="match status" value="2"/>
</dbReference>
<dbReference type="GO" id="GO:0016020">
    <property type="term" value="C:membrane"/>
    <property type="evidence" value="ECO:0007669"/>
    <property type="project" value="UniProtKB-SubCell"/>
</dbReference>
<evidence type="ECO:0000256" key="3">
    <source>
        <dbReference type="ARBA" id="ARBA00022989"/>
    </source>
</evidence>
<name>T1KJA1_TETUR</name>
<dbReference type="PANTHER" id="PTHR11662:SF399">
    <property type="entry name" value="FI19708P1-RELATED"/>
    <property type="match status" value="1"/>
</dbReference>
<keyword evidence="2 5" id="KW-0812">Transmembrane</keyword>
<feature type="transmembrane region" description="Helical" evidence="5">
    <location>
        <begin position="367"/>
        <end position="387"/>
    </location>
</feature>
<feature type="transmembrane region" description="Helical" evidence="5">
    <location>
        <begin position="84"/>
        <end position="100"/>
    </location>
</feature>
<dbReference type="PROSITE" id="PS50850">
    <property type="entry name" value="MFS"/>
    <property type="match status" value="1"/>
</dbReference>
<dbReference type="HOGENOM" id="CLU_001265_5_0_1"/>
<dbReference type="eggNOG" id="KOG2532">
    <property type="taxonomic scope" value="Eukaryota"/>
</dbReference>
<protein>
    <recommendedName>
        <fullName evidence="6">Major facilitator superfamily (MFS) profile domain-containing protein</fullName>
    </recommendedName>
</protein>
<feature type="transmembrane region" description="Helical" evidence="5">
    <location>
        <begin position="399"/>
        <end position="422"/>
    </location>
</feature>
<accession>T1KJA1</accession>
<dbReference type="Pfam" id="PF07690">
    <property type="entry name" value="MFS_1"/>
    <property type="match status" value="1"/>
</dbReference>
<feature type="transmembrane region" description="Helical" evidence="5">
    <location>
        <begin position="434"/>
        <end position="452"/>
    </location>
</feature>
<dbReference type="InterPro" id="IPR036259">
    <property type="entry name" value="MFS_trans_sf"/>
</dbReference>
<keyword evidence="3 5" id="KW-1133">Transmembrane helix</keyword>
<dbReference type="STRING" id="32264.T1KJA1"/>
<evidence type="ECO:0000256" key="5">
    <source>
        <dbReference type="SAM" id="Phobius"/>
    </source>
</evidence>
<evidence type="ECO:0000259" key="6">
    <source>
        <dbReference type="PROSITE" id="PS50850"/>
    </source>
</evidence>
<evidence type="ECO:0000256" key="4">
    <source>
        <dbReference type="ARBA" id="ARBA00023136"/>
    </source>
</evidence>
<reference evidence="8" key="1">
    <citation type="submission" date="2011-08" db="EMBL/GenBank/DDBJ databases">
        <authorList>
            <person name="Rombauts S."/>
        </authorList>
    </citation>
    <scope>NUCLEOTIDE SEQUENCE</scope>
    <source>
        <strain evidence="8">London</strain>
    </source>
</reference>
<feature type="transmembrane region" description="Helical" evidence="5">
    <location>
        <begin position="112"/>
        <end position="137"/>
    </location>
</feature>
<proteinExistence type="predicted"/>
<comment type="subcellular location">
    <subcellularLocation>
        <location evidence="1">Membrane</location>
        <topology evidence="1">Multi-pass membrane protein</topology>
    </subcellularLocation>
</comment>
<dbReference type="FunFam" id="1.20.1250.20:FF:000532">
    <property type="entry name" value="SLC (SoLute Carrier) homolog"/>
    <property type="match status" value="1"/>
</dbReference>
<evidence type="ECO:0000256" key="2">
    <source>
        <dbReference type="ARBA" id="ARBA00022692"/>
    </source>
</evidence>
<feature type="transmembrane region" description="Helical" evidence="5">
    <location>
        <begin position="167"/>
        <end position="190"/>
    </location>
</feature>
<dbReference type="AlphaFoldDB" id="T1KJA1"/>
<dbReference type="InterPro" id="IPR050382">
    <property type="entry name" value="MFS_Na/Anion_cotransporter"/>
</dbReference>
<keyword evidence="8" id="KW-1185">Reference proteome</keyword>
<sequence length="506" mass="55789">MVTSEFHAKSELASSSSLLSPSSLSPTSPSNGTLLSADPHIQHHLTVHHNVNKTILSSRSFTSQLYSYQVYDWSFETQNSLKEAFFYGYIMTGVIGGRLAERFSVKHTVGTTVFISSLLSLTIPFIASYGPSAVFLARLLQGLANGMIDPGLNTIFSRYIPINERSLWGSIVYSGSSLGTMIMLIATGSLCQYHSLGGWKLAFYFHGVMGLIWYTIWQITIAERPQNHWFIRESELLEIQAGTQLDASKKSHPIPWKQIVTNLPFLAMVFASFVYNWAYLTMLTQLPSYFHRVLGLDVSKSDIISSLPYIAQSIMGYIGGMVLDRLRKNGRFSITFLRKTFNSIGFIGPAICLVINCFSGRNQTLAVTLITMNLGLCGFAISGFKITNVDLSPTFAGTLLGIANTIGNVPGILAPMLVSTLVHEGNSISEWNSVFLVAAGLFVIGTVVFVLFGSADLQPWDPGHFNYRPNNIKIKKIDPNGKETRIATIEMKFSGDLNAKIKQNNV</sequence>
<keyword evidence="4 5" id="KW-0472">Membrane</keyword>
<evidence type="ECO:0000313" key="8">
    <source>
        <dbReference type="Proteomes" id="UP000015104"/>
    </source>
</evidence>
<feature type="transmembrane region" description="Helical" evidence="5">
    <location>
        <begin position="202"/>
        <end position="222"/>
    </location>
</feature>
<dbReference type="EnsemblMetazoa" id="tetur12g04330.1">
    <property type="protein sequence ID" value="tetur12g04330.1"/>
    <property type="gene ID" value="tetur12g04330"/>
</dbReference>
<feature type="transmembrane region" description="Helical" evidence="5">
    <location>
        <begin position="303"/>
        <end position="323"/>
    </location>
</feature>
<dbReference type="GO" id="GO:0022857">
    <property type="term" value="F:transmembrane transporter activity"/>
    <property type="evidence" value="ECO:0007669"/>
    <property type="project" value="InterPro"/>
</dbReference>
<dbReference type="Proteomes" id="UP000015104">
    <property type="component" value="Unassembled WGS sequence"/>
</dbReference>
<dbReference type="SUPFAM" id="SSF103473">
    <property type="entry name" value="MFS general substrate transporter"/>
    <property type="match status" value="1"/>
</dbReference>
<feature type="domain" description="Major facilitator superfamily (MFS) profile" evidence="6">
    <location>
        <begin position="1"/>
        <end position="457"/>
    </location>
</feature>
<feature type="transmembrane region" description="Helical" evidence="5">
    <location>
        <begin position="259"/>
        <end position="283"/>
    </location>
</feature>
<dbReference type="EMBL" id="CAEY01000120">
    <property type="status" value="NOT_ANNOTATED_CDS"/>
    <property type="molecule type" value="Genomic_DNA"/>
</dbReference>
<evidence type="ECO:0000313" key="7">
    <source>
        <dbReference type="EnsemblMetazoa" id="tetur12g04330.1"/>
    </source>
</evidence>
<dbReference type="GO" id="GO:0006820">
    <property type="term" value="P:monoatomic anion transport"/>
    <property type="evidence" value="ECO:0007669"/>
    <property type="project" value="TreeGrafter"/>
</dbReference>
<reference evidence="7" key="2">
    <citation type="submission" date="2015-06" db="UniProtKB">
        <authorList>
            <consortium name="EnsemblMetazoa"/>
        </authorList>
    </citation>
    <scope>IDENTIFICATION</scope>
</reference>
<dbReference type="InterPro" id="IPR011701">
    <property type="entry name" value="MFS"/>
</dbReference>
<evidence type="ECO:0000256" key="1">
    <source>
        <dbReference type="ARBA" id="ARBA00004141"/>
    </source>
</evidence>
<dbReference type="InterPro" id="IPR020846">
    <property type="entry name" value="MFS_dom"/>
</dbReference>